<organism evidence="2 3">
    <name type="scientific">Candidatus Cyrtobacter comes</name>
    <dbReference type="NCBI Taxonomy" id="675776"/>
    <lineage>
        <taxon>Bacteria</taxon>
        <taxon>Pseudomonadati</taxon>
        <taxon>Pseudomonadota</taxon>
        <taxon>Alphaproteobacteria</taxon>
        <taxon>Rickettsiales</taxon>
        <taxon>Candidatus Midichloriaceae</taxon>
        <taxon>Candidatus Cyrtobacter</taxon>
    </lineage>
</organism>
<keyword evidence="3" id="KW-1185">Reference proteome</keyword>
<dbReference type="EMBL" id="JARGYT010000010">
    <property type="protein sequence ID" value="MDZ5761918.1"/>
    <property type="molecule type" value="Genomic_DNA"/>
</dbReference>
<dbReference type="RefSeq" id="WP_322497417.1">
    <property type="nucleotide sequence ID" value="NZ_JARGYT010000010.1"/>
</dbReference>
<feature type="region of interest" description="Disordered" evidence="1">
    <location>
        <begin position="1"/>
        <end position="20"/>
    </location>
</feature>
<evidence type="ECO:0000256" key="1">
    <source>
        <dbReference type="SAM" id="MobiDB-lite"/>
    </source>
</evidence>
<comment type="caution">
    <text evidence="2">The sequence shown here is derived from an EMBL/GenBank/DDBJ whole genome shotgun (WGS) entry which is preliminary data.</text>
</comment>
<protein>
    <submittedName>
        <fullName evidence="2">Uncharacterized protein</fullName>
    </submittedName>
</protein>
<evidence type="ECO:0000313" key="3">
    <source>
        <dbReference type="Proteomes" id="UP001293791"/>
    </source>
</evidence>
<dbReference type="Proteomes" id="UP001293791">
    <property type="component" value="Unassembled WGS sequence"/>
</dbReference>
<accession>A0ABU5L720</accession>
<evidence type="ECO:0000313" key="2">
    <source>
        <dbReference type="EMBL" id="MDZ5761918.1"/>
    </source>
</evidence>
<name>A0ABU5L720_9RICK</name>
<sequence>MTKLSGGLGTTSSVSSDSGKGSVIGEGSVISEGGLEEVSLFVAHQTLSNGTKLPSFKVEEVSVDAWVSFKKNWPDGYLKSVTEAKKKFSDAKITRKVFILVPLREYFAKITKGDQVINNEYLINEFITRFDALIYFLLEQYAGIDGAGTVIEKLIDMRSKLSDFPELLYGCCLSGKETIHIAPFNELCAGLDNILGTKGVGASRFIKDGNLKFSSEGPEVFDPIVNSVKSQINTLRGMYIKLKVYEASNEIATMIVTTVLTICHLISSGIDMASKSLSYGAEQGKRLVSSVSSWKAKTAMNTVEDGSRGK</sequence>
<gene>
    <name evidence="2" type="ORF">Cyrtocomes_00278</name>
</gene>
<proteinExistence type="predicted"/>
<reference evidence="2 3" key="1">
    <citation type="submission" date="2023-02" db="EMBL/GenBank/DDBJ databases">
        <title>Host association and intracellularity evolved multiple times independently in the Rickettsiales.</title>
        <authorList>
            <person name="Castelli M."/>
            <person name="Nardi T."/>
            <person name="Gammuto L."/>
            <person name="Bellinzona G."/>
            <person name="Sabaneyeva E."/>
            <person name="Potekhin A."/>
            <person name="Serra V."/>
            <person name="Petroni G."/>
            <person name="Sassera D."/>
        </authorList>
    </citation>
    <scope>NUCLEOTIDE SEQUENCE [LARGE SCALE GENOMIC DNA]</scope>
    <source>
        <strain evidence="2 3">BOD18</strain>
    </source>
</reference>